<organism evidence="1 2">
    <name type="scientific">Candidatus Synechococcus calcipolaris G9</name>
    <dbReference type="NCBI Taxonomy" id="1497997"/>
    <lineage>
        <taxon>Bacteria</taxon>
        <taxon>Bacillati</taxon>
        <taxon>Cyanobacteriota</taxon>
        <taxon>Cyanophyceae</taxon>
        <taxon>Synechococcales</taxon>
        <taxon>Synechococcaceae</taxon>
        <taxon>Synechococcus</taxon>
    </lineage>
</organism>
<proteinExistence type="predicted"/>
<sequence length="114" mass="13104">MKYFFLADGWEIGRIWEPEGIWNDQVWRRRPDIARTSLSIWDGQETLWLYQVEDIVLMVEVKPALDRAQQAKNDLPQNQGSAVGIGQVVLKRLMTADQVLAYLISMGTCVKKPV</sequence>
<accession>A0ABT6EYP9</accession>
<name>A0ABT6EYP9_9SYNE</name>
<gene>
    <name evidence="1" type="ORF">L3556_06305</name>
</gene>
<evidence type="ECO:0000313" key="2">
    <source>
        <dbReference type="Proteomes" id="UP001154265"/>
    </source>
</evidence>
<dbReference type="RefSeq" id="WP_277866454.1">
    <property type="nucleotide sequence ID" value="NZ_JAKKUT010000002.1"/>
</dbReference>
<keyword evidence="2" id="KW-1185">Reference proteome</keyword>
<evidence type="ECO:0000313" key="1">
    <source>
        <dbReference type="EMBL" id="MDG2990547.1"/>
    </source>
</evidence>
<comment type="caution">
    <text evidence="1">The sequence shown here is derived from an EMBL/GenBank/DDBJ whole genome shotgun (WGS) entry which is preliminary data.</text>
</comment>
<dbReference type="Proteomes" id="UP001154265">
    <property type="component" value="Unassembled WGS sequence"/>
</dbReference>
<dbReference type="EMBL" id="JAKKUT010000002">
    <property type="protein sequence ID" value="MDG2990547.1"/>
    <property type="molecule type" value="Genomic_DNA"/>
</dbReference>
<reference evidence="1" key="2">
    <citation type="submission" date="2022-01" db="EMBL/GenBank/DDBJ databases">
        <authorList>
            <person name="Zivanovic Y."/>
            <person name="Moreira D."/>
            <person name="Lopez-Garcia P."/>
        </authorList>
    </citation>
    <scope>NUCLEOTIDE SEQUENCE</scope>
    <source>
        <strain evidence="1">G9</strain>
    </source>
</reference>
<protein>
    <submittedName>
        <fullName evidence="1">Uncharacterized protein</fullName>
    </submittedName>
</protein>
<reference evidence="1" key="1">
    <citation type="journal article" date="2022" name="Genome Biol. Evol.">
        <title>A New Gene Family Diagnostic for Intracellular Biomineralization of Amorphous Ca Carbonates by Cyanobacteria.</title>
        <authorList>
            <person name="Benzerara K."/>
            <person name="Duprat E."/>
            <person name="Bitard-Feildel T."/>
            <person name="Caumes G."/>
            <person name="Cassier-Chauvat C."/>
            <person name="Chauvat F."/>
            <person name="Dezi M."/>
            <person name="Diop S.I."/>
            <person name="Gaschignard G."/>
            <person name="Gorgen S."/>
            <person name="Gugger M."/>
            <person name="Lopez-Garcia P."/>
            <person name="Millet M."/>
            <person name="Skouri-Panet F."/>
            <person name="Moreira D."/>
            <person name="Callebaut I."/>
        </authorList>
    </citation>
    <scope>NUCLEOTIDE SEQUENCE</scope>
    <source>
        <strain evidence="1">G9</strain>
    </source>
</reference>